<gene>
    <name evidence="1" type="ORF">BCV70DRAFT_9666</name>
</gene>
<organism evidence="1 2">
    <name type="scientific">Testicularia cyperi</name>
    <dbReference type="NCBI Taxonomy" id="1882483"/>
    <lineage>
        <taxon>Eukaryota</taxon>
        <taxon>Fungi</taxon>
        <taxon>Dikarya</taxon>
        <taxon>Basidiomycota</taxon>
        <taxon>Ustilaginomycotina</taxon>
        <taxon>Ustilaginomycetes</taxon>
        <taxon>Ustilaginales</taxon>
        <taxon>Anthracoideaceae</taxon>
        <taxon>Testicularia</taxon>
    </lineage>
</organism>
<dbReference type="EMBL" id="KZ819188">
    <property type="protein sequence ID" value="PWZ03006.1"/>
    <property type="molecule type" value="Genomic_DNA"/>
</dbReference>
<protein>
    <submittedName>
        <fullName evidence="1">Uncharacterized protein</fullName>
    </submittedName>
</protein>
<accession>A0A317XXG2</accession>
<proteinExistence type="predicted"/>
<name>A0A317XXG2_9BASI</name>
<evidence type="ECO:0000313" key="1">
    <source>
        <dbReference type="EMBL" id="PWZ03006.1"/>
    </source>
</evidence>
<evidence type="ECO:0000313" key="2">
    <source>
        <dbReference type="Proteomes" id="UP000246740"/>
    </source>
</evidence>
<sequence length="98" mass="11630">MTFFELCALYRRALRCRHRADVQSDWMSQGHGNRSPFNDWFREGMRRDEMIAFLEENRRTEAGHPISLRRAVTEQHAARCRWFDNIEAADAAAWACRV</sequence>
<keyword evidence="2" id="KW-1185">Reference proteome</keyword>
<dbReference type="AlphaFoldDB" id="A0A317XXG2"/>
<dbReference type="InParanoid" id="A0A317XXG2"/>
<reference evidence="1 2" key="1">
    <citation type="journal article" date="2018" name="Mol. Biol. Evol.">
        <title>Broad Genomic Sampling Reveals a Smut Pathogenic Ancestry of the Fungal Clade Ustilaginomycotina.</title>
        <authorList>
            <person name="Kijpornyongpan T."/>
            <person name="Mondo S.J."/>
            <person name="Barry K."/>
            <person name="Sandor L."/>
            <person name="Lee J."/>
            <person name="Lipzen A."/>
            <person name="Pangilinan J."/>
            <person name="LaButti K."/>
            <person name="Hainaut M."/>
            <person name="Henrissat B."/>
            <person name="Grigoriev I.V."/>
            <person name="Spatafora J.W."/>
            <person name="Aime M.C."/>
        </authorList>
    </citation>
    <scope>NUCLEOTIDE SEQUENCE [LARGE SCALE GENOMIC DNA]</scope>
    <source>
        <strain evidence="1 2">MCA 3645</strain>
    </source>
</reference>
<dbReference type="Proteomes" id="UP000246740">
    <property type="component" value="Unassembled WGS sequence"/>
</dbReference>